<protein>
    <submittedName>
        <fullName evidence="1">Uncharacterized protein</fullName>
    </submittedName>
</protein>
<dbReference type="HOGENOM" id="CLU_1248896_0_0_11"/>
<dbReference type="RefSeq" id="WP_042530503.1">
    <property type="nucleotide sequence ID" value="NZ_CP010827.1"/>
</dbReference>
<name>A0A0B6F3W1_9CORY</name>
<proteinExistence type="predicted"/>
<dbReference type="OrthoDB" id="4398104at2"/>
<evidence type="ECO:0000313" key="1">
    <source>
        <dbReference type="EMBL" id="AJI78721.1"/>
    </source>
</evidence>
<dbReference type="STRING" id="161899.CSING_05930"/>
<gene>
    <name evidence="1" type="ORF">CSING_05930</name>
</gene>
<dbReference type="AlphaFoldDB" id="A0A0B6F3W1"/>
<reference evidence="1 2" key="1">
    <citation type="journal article" date="2015" name="Genome Announc.">
        <title>Complete Genome Sequence and Annotation of Corynebacterium singulare DSM 44357, Isolated from a Human Semen Specimen.</title>
        <authorList>
            <person name="Merten M."/>
            <person name="Brinkrolf K."/>
            <person name="Albersmeier A."/>
            <person name="Kutter Y."/>
            <person name="Ruckert C."/>
            <person name="Tauch A."/>
        </authorList>
    </citation>
    <scope>NUCLEOTIDE SEQUENCE [LARGE SCALE GENOMIC DNA]</scope>
    <source>
        <strain evidence="1">IBS B52218</strain>
    </source>
</reference>
<dbReference type="Proteomes" id="UP000031890">
    <property type="component" value="Chromosome"/>
</dbReference>
<evidence type="ECO:0000313" key="2">
    <source>
        <dbReference type="Proteomes" id="UP000031890"/>
    </source>
</evidence>
<organism evidence="1 2">
    <name type="scientific">Corynebacterium singulare</name>
    <dbReference type="NCBI Taxonomy" id="161899"/>
    <lineage>
        <taxon>Bacteria</taxon>
        <taxon>Bacillati</taxon>
        <taxon>Actinomycetota</taxon>
        <taxon>Actinomycetes</taxon>
        <taxon>Mycobacteriales</taxon>
        <taxon>Corynebacteriaceae</taxon>
        <taxon>Corynebacterium</taxon>
    </lineage>
</organism>
<sequence length="227" mass="26349">MHSFLWDDFCENQGVIECEEIVDLCSSGVLKQLMAHNLTRNVSYDCIYYPDGTADEDGPFTDYTTYHVDAYPAQSELITFINGVEISHDGPYACNNQLIHLGAPPSGAGNPSVFLYYNRYPEFWGNTFKNPPWLHYPRSITRASKAGFEHYIRVVSYSDDEMKRHQMWKEVVIDTEISMAVLFARHIGSDVDDVWTMVHLEERNDWRQPELKTFDYHWSFGDQQPLT</sequence>
<dbReference type="EMBL" id="CP010827">
    <property type="protein sequence ID" value="AJI78721.1"/>
    <property type="molecule type" value="Genomic_DNA"/>
</dbReference>
<accession>A0A0B6F3W1</accession>
<dbReference type="KEGG" id="csx:CSING_05930"/>